<dbReference type="InterPro" id="IPR036291">
    <property type="entry name" value="NAD(P)-bd_dom_sf"/>
</dbReference>
<accession>A0ABN9SJ05</accession>
<sequence length="201" mass="22173">MAGVEVAGRHAAFGERMYEASKLANLCFARSLRAKVGSRGITVIAMTPGQVNTDLNAFDLVNVSVPAELGGEKLFESAFADGRKPTPDFVYPYWFPRLVFEGEVPEVLAPWRITEAGSWGRPLDNAFRPERLLQQRDFTLHGSVGPECGEQLQRSLWRWRPPSAFPSGSTRAICSRPPACRRTRLALALPSAHRLGSAPPR</sequence>
<dbReference type="Gene3D" id="3.40.50.720">
    <property type="entry name" value="NAD(P)-binding Rossmann-like Domain"/>
    <property type="match status" value="1"/>
</dbReference>
<evidence type="ECO:0008006" key="3">
    <source>
        <dbReference type="Google" id="ProtNLM"/>
    </source>
</evidence>
<comment type="caution">
    <text evidence="1">The sequence shown here is derived from an EMBL/GenBank/DDBJ whole genome shotgun (WGS) entry which is preliminary data.</text>
</comment>
<dbReference type="Pfam" id="PF00106">
    <property type="entry name" value="adh_short"/>
    <property type="match status" value="1"/>
</dbReference>
<gene>
    <name evidence="1" type="ORF">PCOR1329_LOCUS29997</name>
</gene>
<proteinExistence type="predicted"/>
<protein>
    <recommendedName>
        <fullName evidence="3">Protochlorophyllide reductase</fullName>
    </recommendedName>
</protein>
<dbReference type="SUPFAM" id="SSF51735">
    <property type="entry name" value="NAD(P)-binding Rossmann-fold domains"/>
    <property type="match status" value="1"/>
</dbReference>
<organism evidence="1 2">
    <name type="scientific">Prorocentrum cordatum</name>
    <dbReference type="NCBI Taxonomy" id="2364126"/>
    <lineage>
        <taxon>Eukaryota</taxon>
        <taxon>Sar</taxon>
        <taxon>Alveolata</taxon>
        <taxon>Dinophyceae</taxon>
        <taxon>Prorocentrales</taxon>
        <taxon>Prorocentraceae</taxon>
        <taxon>Prorocentrum</taxon>
    </lineage>
</organism>
<dbReference type="EMBL" id="CAUYUJ010011425">
    <property type="protein sequence ID" value="CAK0831732.1"/>
    <property type="molecule type" value="Genomic_DNA"/>
</dbReference>
<dbReference type="Proteomes" id="UP001189429">
    <property type="component" value="Unassembled WGS sequence"/>
</dbReference>
<evidence type="ECO:0000313" key="1">
    <source>
        <dbReference type="EMBL" id="CAK0831732.1"/>
    </source>
</evidence>
<evidence type="ECO:0000313" key="2">
    <source>
        <dbReference type="Proteomes" id="UP001189429"/>
    </source>
</evidence>
<keyword evidence="2" id="KW-1185">Reference proteome</keyword>
<name>A0ABN9SJ05_9DINO</name>
<dbReference type="InterPro" id="IPR002347">
    <property type="entry name" value="SDR_fam"/>
</dbReference>
<reference evidence="1" key="1">
    <citation type="submission" date="2023-10" db="EMBL/GenBank/DDBJ databases">
        <authorList>
            <person name="Chen Y."/>
            <person name="Shah S."/>
            <person name="Dougan E. K."/>
            <person name="Thang M."/>
            <person name="Chan C."/>
        </authorList>
    </citation>
    <scope>NUCLEOTIDE SEQUENCE [LARGE SCALE GENOMIC DNA]</scope>
</reference>